<dbReference type="PANTHER" id="PTHR43155:SF2">
    <property type="entry name" value="CYCLIC DI-GMP PHOSPHODIESTERASE PA4108"/>
    <property type="match status" value="1"/>
</dbReference>
<evidence type="ECO:0000259" key="1">
    <source>
        <dbReference type="PROSITE" id="PS51832"/>
    </source>
</evidence>
<dbReference type="InterPro" id="IPR037522">
    <property type="entry name" value="HD_GYP_dom"/>
</dbReference>
<dbReference type="SUPFAM" id="SSF109604">
    <property type="entry name" value="HD-domain/PDEase-like"/>
    <property type="match status" value="1"/>
</dbReference>
<protein>
    <submittedName>
        <fullName evidence="2">HD domain-containing protein</fullName>
    </submittedName>
</protein>
<dbReference type="EMBL" id="JACYFC010000001">
    <property type="protein sequence ID" value="MBD5769745.1"/>
    <property type="molecule type" value="Genomic_DNA"/>
</dbReference>
<proteinExistence type="predicted"/>
<dbReference type="InterPro" id="IPR003607">
    <property type="entry name" value="HD/PDEase_dom"/>
</dbReference>
<keyword evidence="3" id="KW-1185">Reference proteome</keyword>
<dbReference type="RefSeq" id="WP_191593131.1">
    <property type="nucleotide sequence ID" value="NZ_JACYFC010000001.1"/>
</dbReference>
<accession>A0ABR8NUL7</accession>
<dbReference type="Proteomes" id="UP000604161">
    <property type="component" value="Unassembled WGS sequence"/>
</dbReference>
<gene>
    <name evidence="2" type="ORF">IF202_01665</name>
</gene>
<name>A0ABR8NUL7_9GAMM</name>
<dbReference type="CDD" id="cd00077">
    <property type="entry name" value="HDc"/>
    <property type="match status" value="1"/>
</dbReference>
<evidence type="ECO:0000313" key="2">
    <source>
        <dbReference type="EMBL" id="MBD5769745.1"/>
    </source>
</evidence>
<organism evidence="2 3">
    <name type="scientific">Marinomonas colpomeniae</name>
    <dbReference type="NCBI Taxonomy" id="2774408"/>
    <lineage>
        <taxon>Bacteria</taxon>
        <taxon>Pseudomonadati</taxon>
        <taxon>Pseudomonadota</taxon>
        <taxon>Gammaproteobacteria</taxon>
        <taxon>Oceanospirillales</taxon>
        <taxon>Oceanospirillaceae</taxon>
        <taxon>Marinomonas</taxon>
    </lineage>
</organism>
<dbReference type="Gene3D" id="1.10.3210.10">
    <property type="entry name" value="Hypothetical protein af1432"/>
    <property type="match status" value="1"/>
</dbReference>
<reference evidence="2 3" key="1">
    <citation type="submission" date="2020-09" db="EMBL/GenBank/DDBJ databases">
        <title>Marinomonas sp. nov., isolated from the cysticercosis algae of Qingdao, China.</title>
        <authorList>
            <person name="Sun X."/>
        </authorList>
    </citation>
    <scope>NUCLEOTIDE SEQUENCE [LARGE SCALE GENOMIC DNA]</scope>
    <source>
        <strain evidence="2 3">SM2066</strain>
    </source>
</reference>
<feature type="domain" description="HD-GYP" evidence="1">
    <location>
        <begin position="252"/>
        <end position="450"/>
    </location>
</feature>
<dbReference type="PANTHER" id="PTHR43155">
    <property type="entry name" value="CYCLIC DI-GMP PHOSPHODIESTERASE PA4108-RELATED"/>
    <property type="match status" value="1"/>
</dbReference>
<dbReference type="Pfam" id="PF13487">
    <property type="entry name" value="HD_5"/>
    <property type="match status" value="1"/>
</dbReference>
<evidence type="ECO:0000313" key="3">
    <source>
        <dbReference type="Proteomes" id="UP000604161"/>
    </source>
</evidence>
<comment type="caution">
    <text evidence="2">The sequence shown here is derived from an EMBL/GenBank/DDBJ whole genome shotgun (WGS) entry which is preliminary data.</text>
</comment>
<sequence>MSAFKIESCFGADINVGYFNLDEILDIMQIKKAVLDSKRVKSLIALNGRKDRIVSIAMRQVAFDILRPTLESAFLPYDSYHVNDYKLLNTRRERLYDAQERCLILCMSIASGRSVKSLRKLNLELNTKELRSKYSKNQSLFRYFREELNEQTREHILTYKSRMDKESGGEGVKNAIDVDTSEVITEQDVPKTSIAKRPHLENKLIPTSFDDETATALKLFQDGHLLLSVQVERFKRGDQLEVVELMKFCRRLVESHTRNNFSLMAIRHIKDASSYLEQHAMGMAVLGIHFAKAMKLSSAYVEVISLGALLFDLGRFRLPMAMVTKTTKMTSGEFDLFRKHIQFGEQILQKCEGIPKAVYQMLYDHHEKIDGSGYPEGKQDQEISVYGKIAAIVDAYDAITSEQSHKPSIGPILACVKLKKESGLAFDKELLSIFLKSIGTIPVGSCVALSNGRVGFVLTLNKSFQPSLIRQVYSITNKAFIEASDIELNKSAALRSEVFIEKEINPQTLKLQFIDHIS</sequence>
<dbReference type="PROSITE" id="PS51832">
    <property type="entry name" value="HD_GYP"/>
    <property type="match status" value="1"/>
</dbReference>